<comment type="caution">
    <text evidence="1">The sequence shown here is derived from an EMBL/GenBank/DDBJ whole genome shotgun (WGS) entry which is preliminary data.</text>
</comment>
<gene>
    <name evidence="1" type="ORF">B296_00037475</name>
</gene>
<proteinExistence type="predicted"/>
<feature type="non-terminal residue" evidence="1">
    <location>
        <position position="1"/>
    </location>
</feature>
<sequence>CPSPLNPHCVVAVTALAQATTALYDRQPPCQRATNPTIGVAALAGGRVGRSRPCPWVAAPCGLLPLRVAAPCRGPGCSQSYLASSQAMVDRPCRGPSRGQPPLHADNIHMVAPPPQAAPTFATNHCNKRVE</sequence>
<name>A0A426YW85_ENSVE</name>
<reference evidence="1 2" key="1">
    <citation type="journal article" date="2014" name="Agronomy (Basel)">
        <title>A Draft Genome Sequence for Ensete ventricosum, the Drought-Tolerant Tree Against Hunger.</title>
        <authorList>
            <person name="Harrison J."/>
            <person name="Moore K.A."/>
            <person name="Paszkiewicz K."/>
            <person name="Jones T."/>
            <person name="Grant M."/>
            <person name="Ambacheew D."/>
            <person name="Muzemil S."/>
            <person name="Studholme D.J."/>
        </authorList>
    </citation>
    <scope>NUCLEOTIDE SEQUENCE [LARGE SCALE GENOMIC DNA]</scope>
</reference>
<dbReference type="AlphaFoldDB" id="A0A426YW85"/>
<evidence type="ECO:0000313" key="1">
    <source>
        <dbReference type="EMBL" id="RRT55996.1"/>
    </source>
</evidence>
<dbReference type="Proteomes" id="UP000287651">
    <property type="component" value="Unassembled WGS sequence"/>
</dbReference>
<dbReference type="EMBL" id="AMZH03009824">
    <property type="protein sequence ID" value="RRT55996.1"/>
    <property type="molecule type" value="Genomic_DNA"/>
</dbReference>
<protein>
    <submittedName>
        <fullName evidence="1">Uncharacterized protein</fullName>
    </submittedName>
</protein>
<evidence type="ECO:0000313" key="2">
    <source>
        <dbReference type="Proteomes" id="UP000287651"/>
    </source>
</evidence>
<organism evidence="1 2">
    <name type="scientific">Ensete ventricosum</name>
    <name type="common">Abyssinian banana</name>
    <name type="synonym">Musa ensete</name>
    <dbReference type="NCBI Taxonomy" id="4639"/>
    <lineage>
        <taxon>Eukaryota</taxon>
        <taxon>Viridiplantae</taxon>
        <taxon>Streptophyta</taxon>
        <taxon>Embryophyta</taxon>
        <taxon>Tracheophyta</taxon>
        <taxon>Spermatophyta</taxon>
        <taxon>Magnoliopsida</taxon>
        <taxon>Liliopsida</taxon>
        <taxon>Zingiberales</taxon>
        <taxon>Musaceae</taxon>
        <taxon>Ensete</taxon>
    </lineage>
</organism>
<accession>A0A426YW85</accession>